<evidence type="ECO:0000256" key="6">
    <source>
        <dbReference type="ARBA" id="ARBA00022679"/>
    </source>
</evidence>
<dbReference type="GO" id="GO:0050660">
    <property type="term" value="F:flavin adenine dinucleotide binding"/>
    <property type="evidence" value="ECO:0007669"/>
    <property type="project" value="InterPro"/>
</dbReference>
<dbReference type="Pfam" id="PF00205">
    <property type="entry name" value="TPP_enzyme_M"/>
    <property type="match status" value="1"/>
</dbReference>
<dbReference type="NCBIfam" id="TIGR00118">
    <property type="entry name" value="acolac_lg"/>
    <property type="match status" value="1"/>
</dbReference>
<evidence type="ECO:0000256" key="2">
    <source>
        <dbReference type="ARBA" id="ARBA00005025"/>
    </source>
</evidence>
<dbReference type="GO" id="GO:0030976">
    <property type="term" value="F:thiamine pyrophosphate binding"/>
    <property type="evidence" value="ECO:0007669"/>
    <property type="project" value="UniProtKB-UniRule"/>
</dbReference>
<dbReference type="AlphaFoldDB" id="A0A9D9EQI7"/>
<protein>
    <recommendedName>
        <fullName evidence="4 11">Acetolactate synthase</fullName>
        <ecNumber evidence="4 11">2.2.1.6</ecNumber>
    </recommendedName>
</protein>
<keyword evidence="6 11" id="KW-0808">Transferase</keyword>
<dbReference type="GO" id="GO:0000287">
    <property type="term" value="F:magnesium ion binding"/>
    <property type="evidence" value="ECO:0007669"/>
    <property type="project" value="UniProtKB-UniRule"/>
</dbReference>
<dbReference type="Pfam" id="PF02776">
    <property type="entry name" value="TPP_enzyme_N"/>
    <property type="match status" value="1"/>
</dbReference>
<comment type="catalytic activity">
    <reaction evidence="11">
        <text>2 pyruvate + H(+) = (2S)-2-acetolactate + CO2</text>
        <dbReference type="Rhea" id="RHEA:25249"/>
        <dbReference type="ChEBI" id="CHEBI:15361"/>
        <dbReference type="ChEBI" id="CHEBI:15378"/>
        <dbReference type="ChEBI" id="CHEBI:16526"/>
        <dbReference type="ChEBI" id="CHEBI:58476"/>
        <dbReference type="EC" id="2.2.1.6"/>
    </reaction>
</comment>
<evidence type="ECO:0000259" key="13">
    <source>
        <dbReference type="Pfam" id="PF02775"/>
    </source>
</evidence>
<dbReference type="InterPro" id="IPR012846">
    <property type="entry name" value="Acetolactate_synth_lsu"/>
</dbReference>
<dbReference type="GO" id="GO:0009097">
    <property type="term" value="P:isoleucine biosynthetic process"/>
    <property type="evidence" value="ECO:0007669"/>
    <property type="project" value="TreeGrafter"/>
</dbReference>
<reference evidence="15" key="1">
    <citation type="submission" date="2020-10" db="EMBL/GenBank/DDBJ databases">
        <authorList>
            <person name="Gilroy R."/>
        </authorList>
    </citation>
    <scope>NUCLEOTIDE SEQUENCE</scope>
    <source>
        <strain evidence="15">B1-20833</strain>
    </source>
</reference>
<dbReference type="InterPro" id="IPR012000">
    <property type="entry name" value="Thiamin_PyroP_enz_cen_dom"/>
</dbReference>
<dbReference type="GO" id="GO:0003984">
    <property type="term" value="F:acetolactate synthase activity"/>
    <property type="evidence" value="ECO:0007669"/>
    <property type="project" value="UniProtKB-EC"/>
</dbReference>
<dbReference type="PROSITE" id="PS00187">
    <property type="entry name" value="TPP_ENZYMES"/>
    <property type="match status" value="1"/>
</dbReference>
<organism evidence="15 16">
    <name type="scientific">Candidatus Cryptobacteroides intestinavium</name>
    <dbReference type="NCBI Taxonomy" id="2840766"/>
    <lineage>
        <taxon>Bacteria</taxon>
        <taxon>Pseudomonadati</taxon>
        <taxon>Bacteroidota</taxon>
        <taxon>Bacteroidia</taxon>
        <taxon>Bacteroidales</taxon>
        <taxon>Candidatus Cryptobacteroides</taxon>
    </lineage>
</organism>
<keyword evidence="8 11" id="KW-0460">Magnesium</keyword>
<evidence type="ECO:0000256" key="1">
    <source>
        <dbReference type="ARBA" id="ARBA00004974"/>
    </source>
</evidence>
<evidence type="ECO:0000256" key="11">
    <source>
        <dbReference type="RuleBase" id="RU003591"/>
    </source>
</evidence>
<keyword evidence="9 11" id="KW-0786">Thiamine pyrophosphate</keyword>
<evidence type="ECO:0000313" key="16">
    <source>
        <dbReference type="Proteomes" id="UP000823661"/>
    </source>
</evidence>
<evidence type="ECO:0000256" key="10">
    <source>
        <dbReference type="ARBA" id="ARBA00023304"/>
    </source>
</evidence>
<reference evidence="15" key="2">
    <citation type="journal article" date="2021" name="PeerJ">
        <title>Extensive microbial diversity within the chicken gut microbiome revealed by metagenomics and culture.</title>
        <authorList>
            <person name="Gilroy R."/>
            <person name="Ravi A."/>
            <person name="Getino M."/>
            <person name="Pursley I."/>
            <person name="Horton D.L."/>
            <person name="Alikhan N.F."/>
            <person name="Baker D."/>
            <person name="Gharbi K."/>
            <person name="Hall N."/>
            <person name="Watson M."/>
            <person name="Adriaenssens E.M."/>
            <person name="Foster-Nyarko E."/>
            <person name="Jarju S."/>
            <person name="Secka A."/>
            <person name="Antonio M."/>
            <person name="Oren A."/>
            <person name="Chaudhuri R.R."/>
            <person name="La Ragione R."/>
            <person name="Hildebrand F."/>
            <person name="Pallen M.J."/>
        </authorList>
    </citation>
    <scope>NUCLEOTIDE SEQUENCE</scope>
    <source>
        <strain evidence="15">B1-20833</strain>
    </source>
</reference>
<comment type="caution">
    <text evidence="15">The sequence shown here is derived from an EMBL/GenBank/DDBJ whole genome shotgun (WGS) entry which is preliminary data.</text>
</comment>
<comment type="similarity">
    <text evidence="3 11">Belongs to the TPP enzyme family.</text>
</comment>
<name>A0A9D9EQI7_9BACT</name>
<evidence type="ECO:0000256" key="9">
    <source>
        <dbReference type="ARBA" id="ARBA00023052"/>
    </source>
</evidence>
<evidence type="ECO:0000259" key="14">
    <source>
        <dbReference type="Pfam" id="PF02776"/>
    </source>
</evidence>
<evidence type="ECO:0000256" key="8">
    <source>
        <dbReference type="ARBA" id="ARBA00022842"/>
    </source>
</evidence>
<dbReference type="SUPFAM" id="SSF52518">
    <property type="entry name" value="Thiamin diphosphate-binding fold (THDP-binding)"/>
    <property type="match status" value="2"/>
</dbReference>
<evidence type="ECO:0000259" key="12">
    <source>
        <dbReference type="Pfam" id="PF00205"/>
    </source>
</evidence>
<feature type="domain" description="Thiamine pyrophosphate enzyme N-terminal TPP-binding" evidence="14">
    <location>
        <begin position="8"/>
        <end position="122"/>
    </location>
</feature>
<dbReference type="InterPro" id="IPR039368">
    <property type="entry name" value="AHAS_TPP"/>
</dbReference>
<comment type="pathway">
    <text evidence="2 11">Amino-acid biosynthesis; L-valine biosynthesis; L-valine from pyruvate: step 1/4.</text>
</comment>
<comment type="cofactor">
    <cofactor evidence="11">
        <name>thiamine diphosphate</name>
        <dbReference type="ChEBI" id="CHEBI:58937"/>
    </cofactor>
    <text evidence="11">Binds 1 thiamine pyrophosphate per subunit.</text>
</comment>
<dbReference type="InterPro" id="IPR029035">
    <property type="entry name" value="DHS-like_NAD/FAD-binding_dom"/>
</dbReference>
<dbReference type="InterPro" id="IPR000399">
    <property type="entry name" value="TPP-bd_CS"/>
</dbReference>
<comment type="cofactor">
    <cofactor evidence="11">
        <name>Mg(2+)</name>
        <dbReference type="ChEBI" id="CHEBI:18420"/>
    </cofactor>
    <text evidence="11">Binds 1 Mg(2+) ion per subunit.</text>
</comment>
<sequence>MTEKRNIKGSEVFLLSLLEEGVDTIFGYPGGAIMPLYDELYDYTDRIRHILVRHEQGAVHAAQGYARTCGRPGVCMATAGPGATNFVTGIADAMLDSTPLVCITAQVGTENLGSNFFQEADMINITLPITKWSYQITKAEEIPSVVAKAFHIASSGKPGPVVISFTKNAQVEMTDFVYDREKFLENVTRPLPKPSAGPSGDLAATVASMINDSERPLILAGHGVIISGAADALRELAEKSGAPVATTLLGLSCMPTDHPLYVGNAGMHGHLAPNRMTQKADLIVAVGTRFSDRTTGVPAGYAPQAKIVHIEIDPTEIGRNVRADVAVNSDAWMALEAILSAGIKYRERTQWLAFAAECAKEEDAVIRHRDFDGEVSGLGAAEAKDWIRMGQAVDAVARYADPDAVIVSDVGQNQMFAARYSRFGEKGRWVTSGGLGTMGFGLPASVGAKIAAPGRQVIVFLGDGGLQMTIQELGTIHQTGAAVKIILLDNTYLGMVRQWQELFYDRRYSFTHLVNPDFVSLVESYGIRAARVTERDRLDEAVRELLECDGPAFLDVATDPGENVFPMVPAGASLDSIITGKEMSF</sequence>
<gene>
    <name evidence="15" type="primary">ilvB</name>
    <name evidence="15" type="ORF">IAC06_05780</name>
</gene>
<evidence type="ECO:0000256" key="7">
    <source>
        <dbReference type="ARBA" id="ARBA00022723"/>
    </source>
</evidence>
<dbReference type="SUPFAM" id="SSF52467">
    <property type="entry name" value="DHS-like NAD/FAD-binding domain"/>
    <property type="match status" value="1"/>
</dbReference>
<dbReference type="InterPro" id="IPR029061">
    <property type="entry name" value="THDP-binding"/>
</dbReference>
<evidence type="ECO:0000313" key="15">
    <source>
        <dbReference type="EMBL" id="MBO8452376.1"/>
    </source>
</evidence>
<comment type="pathway">
    <text evidence="1 11">Amino-acid biosynthesis; L-isoleucine biosynthesis; L-isoleucine from 2-oxobutanoate: step 1/4.</text>
</comment>
<keyword evidence="5 11" id="KW-0028">Amino-acid biosynthesis</keyword>
<dbReference type="InterPro" id="IPR045229">
    <property type="entry name" value="TPP_enz"/>
</dbReference>
<dbReference type="Gene3D" id="3.40.50.1220">
    <property type="entry name" value="TPP-binding domain"/>
    <property type="match status" value="1"/>
</dbReference>
<dbReference type="InterPro" id="IPR012001">
    <property type="entry name" value="Thiamin_PyroP_enz_TPP-bd_dom"/>
</dbReference>
<dbReference type="CDD" id="cd02015">
    <property type="entry name" value="TPP_AHAS"/>
    <property type="match status" value="1"/>
</dbReference>
<proteinExistence type="inferred from homology"/>
<evidence type="ECO:0000256" key="5">
    <source>
        <dbReference type="ARBA" id="ARBA00022605"/>
    </source>
</evidence>
<dbReference type="GO" id="GO:0005948">
    <property type="term" value="C:acetolactate synthase complex"/>
    <property type="evidence" value="ECO:0007669"/>
    <property type="project" value="TreeGrafter"/>
</dbReference>
<dbReference type="GO" id="GO:0009099">
    <property type="term" value="P:L-valine biosynthetic process"/>
    <property type="evidence" value="ECO:0007669"/>
    <property type="project" value="TreeGrafter"/>
</dbReference>
<dbReference type="FunFam" id="3.40.50.1220:FF:000008">
    <property type="entry name" value="Acetolactate synthase"/>
    <property type="match status" value="1"/>
</dbReference>
<dbReference type="EMBL" id="JADIMI010000056">
    <property type="protein sequence ID" value="MBO8452376.1"/>
    <property type="molecule type" value="Genomic_DNA"/>
</dbReference>
<dbReference type="CDD" id="cd07035">
    <property type="entry name" value="TPP_PYR_POX_like"/>
    <property type="match status" value="1"/>
</dbReference>
<keyword evidence="7 11" id="KW-0479">Metal-binding</keyword>
<dbReference type="PANTHER" id="PTHR18968:SF13">
    <property type="entry name" value="ACETOLACTATE SYNTHASE CATALYTIC SUBUNIT, MITOCHONDRIAL"/>
    <property type="match status" value="1"/>
</dbReference>
<evidence type="ECO:0000256" key="4">
    <source>
        <dbReference type="ARBA" id="ARBA00013145"/>
    </source>
</evidence>
<dbReference type="Gene3D" id="3.40.50.970">
    <property type="match status" value="2"/>
</dbReference>
<dbReference type="InterPro" id="IPR011766">
    <property type="entry name" value="TPP_enzyme_TPP-bd"/>
</dbReference>
<feature type="domain" description="Thiamine pyrophosphate enzyme central" evidence="12">
    <location>
        <begin position="204"/>
        <end position="337"/>
    </location>
</feature>
<evidence type="ECO:0000256" key="3">
    <source>
        <dbReference type="ARBA" id="ARBA00007812"/>
    </source>
</evidence>
<feature type="domain" description="Thiamine pyrophosphate enzyme TPP-binding" evidence="13">
    <location>
        <begin position="409"/>
        <end position="556"/>
    </location>
</feature>
<dbReference type="FunFam" id="3.40.50.970:FF:000007">
    <property type="entry name" value="Acetolactate synthase"/>
    <property type="match status" value="1"/>
</dbReference>
<dbReference type="Pfam" id="PF02775">
    <property type="entry name" value="TPP_enzyme_C"/>
    <property type="match status" value="1"/>
</dbReference>
<dbReference type="EC" id="2.2.1.6" evidence="4 11"/>
<accession>A0A9D9EQI7</accession>
<dbReference type="Proteomes" id="UP000823661">
    <property type="component" value="Unassembled WGS sequence"/>
</dbReference>
<dbReference type="PANTHER" id="PTHR18968">
    <property type="entry name" value="THIAMINE PYROPHOSPHATE ENZYMES"/>
    <property type="match status" value="1"/>
</dbReference>
<keyword evidence="10 11" id="KW-0100">Branched-chain amino acid biosynthesis</keyword>